<accession>A0ACB7VYH3</accession>
<comment type="caution">
    <text evidence="1">The sequence shown here is derived from an EMBL/GenBank/DDBJ whole genome shotgun (WGS) entry which is preliminary data.</text>
</comment>
<dbReference type="Proteomes" id="UP000827976">
    <property type="component" value="Chromosome 6"/>
</dbReference>
<keyword evidence="2" id="KW-1185">Reference proteome</keyword>
<dbReference type="EMBL" id="CM037016">
    <property type="protein sequence ID" value="KAH7679981.1"/>
    <property type="molecule type" value="Genomic_DNA"/>
</dbReference>
<proteinExistence type="predicted"/>
<sequence length="644" mass="74352">MLLKREEGAQQAMLLLNMEADREYAALYEGMQYAVEHVRASKFFTDLIIQIQENTEMVSNFKGAPLVVYGLGSLQYNHAAKFHLSLALLLREVTGLQIQKEITICCDDITLTPAEEKVMKAYGCHVVLVTDGRFRWTVVDEPILFFLPYTRPEILGHLLQMNWCPSRLEKMLILGKSLKSMVKTLDPMVSRCNNSEGHPPKMTIQKLSYVRDKLRYIWAIKEHTEEFKLTSISSSSVSESQDYNPEQMFDNLCWHAFNVNRLNIIEDMDILLPSTETCFKWVDSDERYPYRMDEEDAEELVKLQHEMEITKIELRNSEHYRKLRDQLEEDHFLKNEISRRLGTEEQIQMIIYGLGSLEYSFASQYQFALALLMREDIDMLRIGQITVFDPLITPSDANLIRSFGCNVFSVNEFGRRRVEKPTFFFLPFVAFNLIANLLEMNWVPSKLENLIILGTSMHAWAFFSPNSKYKWRFNSTDAYRVPCKHCKKWNQPPPGWIKLNFDGCKDTNGNYGYGGILHDCNGDTLLSYAGPLSNINIENGGDDDAALLVAQVEGLRQGVRYFKKWLPYTYDDPNLFIEGSAVSVIKWARAMFPPPSMLLEAFKEMCELLEGINCQVHHIYQEANIEANQLAQQGVTLSHLDLWS</sequence>
<evidence type="ECO:0000313" key="1">
    <source>
        <dbReference type="EMBL" id="KAH7679981.1"/>
    </source>
</evidence>
<organism evidence="1 2">
    <name type="scientific">Dioscorea alata</name>
    <name type="common">Purple yam</name>
    <dbReference type="NCBI Taxonomy" id="55571"/>
    <lineage>
        <taxon>Eukaryota</taxon>
        <taxon>Viridiplantae</taxon>
        <taxon>Streptophyta</taxon>
        <taxon>Embryophyta</taxon>
        <taxon>Tracheophyta</taxon>
        <taxon>Spermatophyta</taxon>
        <taxon>Magnoliopsida</taxon>
        <taxon>Liliopsida</taxon>
        <taxon>Dioscoreales</taxon>
        <taxon>Dioscoreaceae</taxon>
        <taxon>Dioscorea</taxon>
    </lineage>
</organism>
<name>A0ACB7VYH3_DIOAL</name>
<reference evidence="2" key="1">
    <citation type="journal article" date="2022" name="Nat. Commun.">
        <title>Chromosome evolution and the genetic basis of agronomically important traits in greater yam.</title>
        <authorList>
            <person name="Bredeson J.V."/>
            <person name="Lyons J.B."/>
            <person name="Oniyinde I.O."/>
            <person name="Okereke N.R."/>
            <person name="Kolade O."/>
            <person name="Nnabue I."/>
            <person name="Nwadili C.O."/>
            <person name="Hribova E."/>
            <person name="Parker M."/>
            <person name="Nwogha J."/>
            <person name="Shu S."/>
            <person name="Carlson J."/>
            <person name="Kariba R."/>
            <person name="Muthemba S."/>
            <person name="Knop K."/>
            <person name="Barton G.J."/>
            <person name="Sherwood A.V."/>
            <person name="Lopez-Montes A."/>
            <person name="Asiedu R."/>
            <person name="Jamnadass R."/>
            <person name="Muchugi A."/>
            <person name="Goodstein D."/>
            <person name="Egesi C.N."/>
            <person name="Featherston J."/>
            <person name="Asfaw A."/>
            <person name="Simpson G.G."/>
            <person name="Dolezel J."/>
            <person name="Hendre P.S."/>
            <person name="Van Deynze A."/>
            <person name="Kumar P.L."/>
            <person name="Obidiegwu J.E."/>
            <person name="Bhattacharjee R."/>
            <person name="Rokhsar D.S."/>
        </authorList>
    </citation>
    <scope>NUCLEOTIDE SEQUENCE [LARGE SCALE GENOMIC DNA]</scope>
    <source>
        <strain evidence="2">cv. TDa95/00328</strain>
    </source>
</reference>
<gene>
    <name evidence="1" type="ORF">IHE45_06G094100</name>
</gene>
<evidence type="ECO:0000313" key="2">
    <source>
        <dbReference type="Proteomes" id="UP000827976"/>
    </source>
</evidence>
<protein>
    <submittedName>
        <fullName evidence="1">Ribonuclease H-like protein</fullName>
    </submittedName>
</protein>